<dbReference type="RefSeq" id="WP_281261679.1">
    <property type="nucleotide sequence ID" value="NZ_CP154825.1"/>
</dbReference>
<keyword evidence="2" id="KW-1185">Reference proteome</keyword>
<dbReference type="Proteomes" id="UP000239203">
    <property type="component" value="Unassembled WGS sequence"/>
</dbReference>
<organism evidence="1 2">
    <name type="scientific">Actinokineospora auranticolor</name>
    <dbReference type="NCBI Taxonomy" id="155976"/>
    <lineage>
        <taxon>Bacteria</taxon>
        <taxon>Bacillati</taxon>
        <taxon>Actinomycetota</taxon>
        <taxon>Actinomycetes</taxon>
        <taxon>Pseudonocardiales</taxon>
        <taxon>Pseudonocardiaceae</taxon>
        <taxon>Actinokineospora</taxon>
    </lineage>
</organism>
<comment type="caution">
    <text evidence="1">The sequence shown here is derived from an EMBL/GenBank/DDBJ whole genome shotgun (WGS) entry which is preliminary data.</text>
</comment>
<accession>A0A2S6GLT8</accession>
<name>A0A2S6GLT8_9PSEU</name>
<evidence type="ECO:0000313" key="1">
    <source>
        <dbReference type="EMBL" id="PPK66185.1"/>
    </source>
</evidence>
<proteinExistence type="predicted"/>
<protein>
    <submittedName>
        <fullName evidence="1">Uncharacterized protein</fullName>
    </submittedName>
</protein>
<gene>
    <name evidence="1" type="ORF">CLV40_111149</name>
</gene>
<evidence type="ECO:0000313" key="2">
    <source>
        <dbReference type="Proteomes" id="UP000239203"/>
    </source>
</evidence>
<dbReference type="EMBL" id="PTIX01000011">
    <property type="protein sequence ID" value="PPK66185.1"/>
    <property type="molecule type" value="Genomic_DNA"/>
</dbReference>
<sequence>MTTTDVVTSVYAGVAPTAAGEPHPREVHVRAWIVEAVVLGLTGM</sequence>
<dbReference type="AlphaFoldDB" id="A0A2S6GLT8"/>
<reference evidence="1 2" key="1">
    <citation type="submission" date="2018-02" db="EMBL/GenBank/DDBJ databases">
        <title>Genomic Encyclopedia of Archaeal and Bacterial Type Strains, Phase II (KMG-II): from individual species to whole genera.</title>
        <authorList>
            <person name="Goeker M."/>
        </authorList>
    </citation>
    <scope>NUCLEOTIDE SEQUENCE [LARGE SCALE GENOMIC DNA]</scope>
    <source>
        <strain evidence="1 2">YU 961-1</strain>
    </source>
</reference>